<gene>
    <name evidence="1" type="ORF">C8Q69DRAFT_451724</name>
</gene>
<dbReference type="RefSeq" id="XP_028489237.1">
    <property type="nucleotide sequence ID" value="XM_028629510.1"/>
</dbReference>
<evidence type="ECO:0000313" key="2">
    <source>
        <dbReference type="Proteomes" id="UP000283841"/>
    </source>
</evidence>
<reference evidence="1 2" key="1">
    <citation type="journal article" date="2018" name="Front. Microbiol.">
        <title>Genomic and genetic insights into a cosmopolitan fungus, Paecilomyces variotii (Eurotiales).</title>
        <authorList>
            <person name="Urquhart A.S."/>
            <person name="Mondo S.J."/>
            <person name="Makela M.R."/>
            <person name="Hane J.K."/>
            <person name="Wiebenga A."/>
            <person name="He G."/>
            <person name="Mihaltcheva S."/>
            <person name="Pangilinan J."/>
            <person name="Lipzen A."/>
            <person name="Barry K."/>
            <person name="de Vries R.P."/>
            <person name="Grigoriev I.V."/>
            <person name="Idnurm A."/>
        </authorList>
    </citation>
    <scope>NUCLEOTIDE SEQUENCE [LARGE SCALE GENOMIC DNA]</scope>
    <source>
        <strain evidence="1 2">CBS 101075</strain>
    </source>
</reference>
<sequence length="76" mass="8850">MGKYLYLTQQMSVWTAAVALRLIILLLTSPRCPMSSAAWQLDRETSRLAAKGWKKIKSRNNNRNIHIHTQYNYISK</sequence>
<keyword evidence="2" id="KW-1185">Reference proteome</keyword>
<dbReference type="Proteomes" id="UP000283841">
    <property type="component" value="Unassembled WGS sequence"/>
</dbReference>
<proteinExistence type="predicted"/>
<comment type="caution">
    <text evidence="1">The sequence shown here is derived from an EMBL/GenBank/DDBJ whole genome shotgun (WGS) entry which is preliminary data.</text>
</comment>
<dbReference type="VEuPathDB" id="FungiDB:C8Q69DRAFT_451724"/>
<dbReference type="AlphaFoldDB" id="A0A443I6B5"/>
<protein>
    <submittedName>
        <fullName evidence="1">Uncharacterized protein</fullName>
    </submittedName>
</protein>
<organism evidence="1 2">
    <name type="scientific">Byssochlamys spectabilis</name>
    <name type="common">Paecilomyces variotii</name>
    <dbReference type="NCBI Taxonomy" id="264951"/>
    <lineage>
        <taxon>Eukaryota</taxon>
        <taxon>Fungi</taxon>
        <taxon>Dikarya</taxon>
        <taxon>Ascomycota</taxon>
        <taxon>Pezizomycotina</taxon>
        <taxon>Eurotiomycetes</taxon>
        <taxon>Eurotiomycetidae</taxon>
        <taxon>Eurotiales</taxon>
        <taxon>Thermoascaceae</taxon>
        <taxon>Paecilomyces</taxon>
    </lineage>
</organism>
<evidence type="ECO:0000313" key="1">
    <source>
        <dbReference type="EMBL" id="RWQ99592.1"/>
    </source>
</evidence>
<accession>A0A443I6B5</accession>
<dbReference type="GeneID" id="39598787"/>
<dbReference type="EMBL" id="RCNU01000001">
    <property type="protein sequence ID" value="RWQ99592.1"/>
    <property type="molecule type" value="Genomic_DNA"/>
</dbReference>
<name>A0A443I6B5_BYSSP</name>